<organism evidence="2 3">
    <name type="scientific">Coniophora puteana (strain RWD-64-598)</name>
    <name type="common">Brown rot fungus</name>
    <dbReference type="NCBI Taxonomy" id="741705"/>
    <lineage>
        <taxon>Eukaryota</taxon>
        <taxon>Fungi</taxon>
        <taxon>Dikarya</taxon>
        <taxon>Basidiomycota</taxon>
        <taxon>Agaricomycotina</taxon>
        <taxon>Agaricomycetes</taxon>
        <taxon>Agaricomycetidae</taxon>
        <taxon>Boletales</taxon>
        <taxon>Coniophorineae</taxon>
        <taxon>Coniophoraceae</taxon>
        <taxon>Coniophora</taxon>
    </lineage>
</organism>
<dbReference type="PANTHER" id="PTHR22893:SF91">
    <property type="entry name" value="NADPH DEHYDROGENASE 2-RELATED"/>
    <property type="match status" value="1"/>
</dbReference>
<gene>
    <name evidence="2" type="ORF">CONPUDRAFT_140139</name>
</gene>
<dbReference type="OrthoDB" id="276546at2759"/>
<name>A0A5M3M8P3_CONPW</name>
<dbReference type="GO" id="GO:0010181">
    <property type="term" value="F:FMN binding"/>
    <property type="evidence" value="ECO:0007669"/>
    <property type="project" value="InterPro"/>
</dbReference>
<accession>A0A5M3M8P3</accession>
<dbReference type="CDD" id="cd02933">
    <property type="entry name" value="OYE_like_FMN"/>
    <property type="match status" value="1"/>
</dbReference>
<keyword evidence="3" id="KW-1185">Reference proteome</keyword>
<sequence>MAASDVPALFKPIYVGDLDLKHRVVLAPLTRFRAYDDHVHGPQAATYYAQRSRTFIAPQAGGLPNVPGIYTEAQIEAWKAVTDAVHSKGSYIYLQLWALGRTANSEFLASHGHDLVGASSIPLTKYGHVDAHHRPEPPRALSIPEIKEYAQLYARAAKNAIKAGFDGVEILGGSGYLIDQFLQDVSNNRIDEYGGSIENRARFALEVVDAVVTAVGASRIGFRMSPYSEFQDMRMADPIPTFTYLVSKLKEYGLAYIHVTEPRIHGPGYSEEGGGVESNDPIRKVWGERPYIAAAGFTRAKALKVAEEKGGLVAFGSLFISNPDLPHRLQDNLPMTEPDRTKFYLVGNHTPEGYTDWEFAGVSTRL</sequence>
<dbReference type="EMBL" id="JH711589">
    <property type="protein sequence ID" value="EIW75160.1"/>
    <property type="molecule type" value="Genomic_DNA"/>
</dbReference>
<protein>
    <submittedName>
        <fullName evidence="2">FMN-linked oxidoreductase</fullName>
    </submittedName>
</protein>
<dbReference type="Proteomes" id="UP000053558">
    <property type="component" value="Unassembled WGS sequence"/>
</dbReference>
<dbReference type="KEGG" id="cput:CONPUDRAFT_140139"/>
<dbReference type="PANTHER" id="PTHR22893">
    <property type="entry name" value="NADH OXIDOREDUCTASE-RELATED"/>
    <property type="match status" value="1"/>
</dbReference>
<dbReference type="GeneID" id="19201464"/>
<comment type="caution">
    <text evidence="2">The sequence shown here is derived from an EMBL/GenBank/DDBJ whole genome shotgun (WGS) entry which is preliminary data.</text>
</comment>
<dbReference type="Pfam" id="PF00724">
    <property type="entry name" value="Oxidored_FMN"/>
    <property type="match status" value="1"/>
</dbReference>
<dbReference type="AlphaFoldDB" id="A0A5M3M8P3"/>
<proteinExistence type="predicted"/>
<dbReference type="GO" id="GO:0003959">
    <property type="term" value="F:NADPH dehydrogenase activity"/>
    <property type="evidence" value="ECO:0007669"/>
    <property type="project" value="TreeGrafter"/>
</dbReference>
<dbReference type="SUPFAM" id="SSF51395">
    <property type="entry name" value="FMN-linked oxidoreductases"/>
    <property type="match status" value="1"/>
</dbReference>
<feature type="domain" description="NADH:flavin oxidoreductase/NADH oxidase N-terminal" evidence="1">
    <location>
        <begin position="9"/>
        <end position="334"/>
    </location>
</feature>
<dbReference type="Gene3D" id="3.20.20.70">
    <property type="entry name" value="Aldolase class I"/>
    <property type="match status" value="1"/>
</dbReference>
<reference evidence="3" key="1">
    <citation type="journal article" date="2012" name="Science">
        <title>The Paleozoic origin of enzymatic lignin decomposition reconstructed from 31 fungal genomes.</title>
        <authorList>
            <person name="Floudas D."/>
            <person name="Binder M."/>
            <person name="Riley R."/>
            <person name="Barry K."/>
            <person name="Blanchette R.A."/>
            <person name="Henrissat B."/>
            <person name="Martinez A.T."/>
            <person name="Otillar R."/>
            <person name="Spatafora J.W."/>
            <person name="Yadav J.S."/>
            <person name="Aerts A."/>
            <person name="Benoit I."/>
            <person name="Boyd A."/>
            <person name="Carlson A."/>
            <person name="Copeland A."/>
            <person name="Coutinho P.M."/>
            <person name="de Vries R.P."/>
            <person name="Ferreira P."/>
            <person name="Findley K."/>
            <person name="Foster B."/>
            <person name="Gaskell J."/>
            <person name="Glotzer D."/>
            <person name="Gorecki P."/>
            <person name="Heitman J."/>
            <person name="Hesse C."/>
            <person name="Hori C."/>
            <person name="Igarashi K."/>
            <person name="Jurgens J.A."/>
            <person name="Kallen N."/>
            <person name="Kersten P."/>
            <person name="Kohler A."/>
            <person name="Kuees U."/>
            <person name="Kumar T.K.A."/>
            <person name="Kuo A."/>
            <person name="LaButti K."/>
            <person name="Larrondo L.F."/>
            <person name="Lindquist E."/>
            <person name="Ling A."/>
            <person name="Lombard V."/>
            <person name="Lucas S."/>
            <person name="Lundell T."/>
            <person name="Martin R."/>
            <person name="McLaughlin D.J."/>
            <person name="Morgenstern I."/>
            <person name="Morin E."/>
            <person name="Murat C."/>
            <person name="Nagy L.G."/>
            <person name="Nolan M."/>
            <person name="Ohm R.A."/>
            <person name="Patyshakuliyeva A."/>
            <person name="Rokas A."/>
            <person name="Ruiz-Duenas F.J."/>
            <person name="Sabat G."/>
            <person name="Salamov A."/>
            <person name="Samejima M."/>
            <person name="Schmutz J."/>
            <person name="Slot J.C."/>
            <person name="St John F."/>
            <person name="Stenlid J."/>
            <person name="Sun H."/>
            <person name="Sun S."/>
            <person name="Syed K."/>
            <person name="Tsang A."/>
            <person name="Wiebenga A."/>
            <person name="Young D."/>
            <person name="Pisabarro A."/>
            <person name="Eastwood D.C."/>
            <person name="Martin F."/>
            <person name="Cullen D."/>
            <person name="Grigoriev I.V."/>
            <person name="Hibbett D.S."/>
        </authorList>
    </citation>
    <scope>NUCLEOTIDE SEQUENCE [LARGE SCALE GENOMIC DNA]</scope>
    <source>
        <strain evidence="3">RWD-64-598 SS2</strain>
    </source>
</reference>
<evidence type="ECO:0000313" key="3">
    <source>
        <dbReference type="Proteomes" id="UP000053558"/>
    </source>
</evidence>
<dbReference type="RefSeq" id="XP_007774585.1">
    <property type="nucleotide sequence ID" value="XM_007776395.1"/>
</dbReference>
<evidence type="ECO:0000259" key="1">
    <source>
        <dbReference type="Pfam" id="PF00724"/>
    </source>
</evidence>
<dbReference type="InterPro" id="IPR013785">
    <property type="entry name" value="Aldolase_TIM"/>
</dbReference>
<dbReference type="InterPro" id="IPR045247">
    <property type="entry name" value="Oye-like"/>
</dbReference>
<dbReference type="OMA" id="MMATYYK"/>
<evidence type="ECO:0000313" key="2">
    <source>
        <dbReference type="EMBL" id="EIW75160.1"/>
    </source>
</evidence>
<dbReference type="InterPro" id="IPR001155">
    <property type="entry name" value="OxRdtase_FMN_N"/>
</dbReference>